<dbReference type="InterPro" id="IPR036116">
    <property type="entry name" value="FN3_sf"/>
</dbReference>
<feature type="domain" description="Fibronectin type-III" evidence="8">
    <location>
        <begin position="1313"/>
        <end position="1408"/>
    </location>
</feature>
<evidence type="ECO:0000256" key="5">
    <source>
        <dbReference type="ARBA" id="ARBA00023326"/>
    </source>
</evidence>
<dbReference type="CDD" id="cd12215">
    <property type="entry name" value="ChiC_BD"/>
    <property type="match status" value="2"/>
</dbReference>
<dbReference type="GO" id="GO:0000272">
    <property type="term" value="P:polysaccharide catabolic process"/>
    <property type="evidence" value="ECO:0007669"/>
    <property type="project" value="UniProtKB-KW"/>
</dbReference>
<dbReference type="InterPro" id="IPR003961">
    <property type="entry name" value="FN3_dom"/>
</dbReference>
<evidence type="ECO:0000256" key="3">
    <source>
        <dbReference type="ARBA" id="ARBA00023157"/>
    </source>
</evidence>
<feature type="region of interest" description="Disordered" evidence="6">
    <location>
        <begin position="43"/>
        <end position="68"/>
    </location>
</feature>
<name>A0A8J3SMR3_9ACTN</name>
<evidence type="ECO:0000256" key="6">
    <source>
        <dbReference type="SAM" id="MobiDB-lite"/>
    </source>
</evidence>
<keyword evidence="2" id="KW-0378">Hydrolase</keyword>
<accession>A0A8J3SMR3</accession>
<dbReference type="Gene3D" id="2.60.40.10">
    <property type="entry name" value="Immunoglobulins"/>
    <property type="match status" value="1"/>
</dbReference>
<dbReference type="Gene3D" id="2.60.120.200">
    <property type="match status" value="2"/>
</dbReference>
<organism evidence="9 10">
    <name type="scientific">Planobispora siamensis</name>
    <dbReference type="NCBI Taxonomy" id="936338"/>
    <lineage>
        <taxon>Bacteria</taxon>
        <taxon>Bacillati</taxon>
        <taxon>Actinomycetota</taxon>
        <taxon>Actinomycetes</taxon>
        <taxon>Streptosporangiales</taxon>
        <taxon>Streptosporangiaceae</taxon>
        <taxon>Planobispora</taxon>
    </lineage>
</organism>
<dbReference type="InterPro" id="IPR013320">
    <property type="entry name" value="ConA-like_dom_sf"/>
</dbReference>
<comment type="caution">
    <text evidence="9">The sequence shown here is derived from an EMBL/GenBank/DDBJ whole genome shotgun (WGS) entry which is preliminary data.</text>
</comment>
<keyword evidence="10" id="KW-1185">Reference proteome</keyword>
<evidence type="ECO:0000256" key="1">
    <source>
        <dbReference type="ARBA" id="ARBA00022729"/>
    </source>
</evidence>
<dbReference type="InterPro" id="IPR006558">
    <property type="entry name" value="LamG-like"/>
</dbReference>
<dbReference type="GO" id="GO:0005576">
    <property type="term" value="C:extracellular region"/>
    <property type="evidence" value="ECO:0007669"/>
    <property type="project" value="InterPro"/>
</dbReference>
<dbReference type="InterPro" id="IPR036573">
    <property type="entry name" value="CBM_sf_5/12"/>
</dbReference>
<dbReference type="SUPFAM" id="SSF49899">
    <property type="entry name" value="Concanavalin A-like lectins/glucanases"/>
    <property type="match status" value="1"/>
</dbReference>
<dbReference type="SMART" id="SM00495">
    <property type="entry name" value="ChtBD3"/>
    <property type="match status" value="2"/>
</dbReference>
<dbReference type="PROSITE" id="PS50853">
    <property type="entry name" value="FN3"/>
    <property type="match status" value="1"/>
</dbReference>
<keyword evidence="5" id="KW-0119">Carbohydrate metabolism</keyword>
<keyword evidence="1 7" id="KW-0732">Signal</keyword>
<keyword evidence="5" id="KW-0624">Polysaccharide degradation</keyword>
<proteinExistence type="predicted"/>
<feature type="chain" id="PRO_5035214594" description="Fibronectin type-III domain-containing protein" evidence="7">
    <location>
        <begin position="48"/>
        <end position="1874"/>
    </location>
</feature>
<evidence type="ECO:0000313" key="9">
    <source>
        <dbReference type="EMBL" id="GIH96089.1"/>
    </source>
</evidence>
<feature type="region of interest" description="Disordered" evidence="6">
    <location>
        <begin position="622"/>
        <end position="664"/>
    </location>
</feature>
<dbReference type="CDD" id="cd00063">
    <property type="entry name" value="FN3"/>
    <property type="match status" value="1"/>
</dbReference>
<keyword evidence="4" id="KW-0326">Glycosidase</keyword>
<dbReference type="EMBL" id="BOOJ01000059">
    <property type="protein sequence ID" value="GIH96089.1"/>
    <property type="molecule type" value="Genomic_DNA"/>
</dbReference>
<dbReference type="GO" id="GO:0004553">
    <property type="term" value="F:hydrolase activity, hydrolyzing O-glycosyl compounds"/>
    <property type="evidence" value="ECO:0007669"/>
    <property type="project" value="InterPro"/>
</dbReference>
<feature type="signal peptide" evidence="7">
    <location>
        <begin position="1"/>
        <end position="47"/>
    </location>
</feature>
<dbReference type="InterPro" id="IPR006311">
    <property type="entry name" value="TAT_signal"/>
</dbReference>
<dbReference type="GO" id="GO:0030246">
    <property type="term" value="F:carbohydrate binding"/>
    <property type="evidence" value="ECO:0007669"/>
    <property type="project" value="InterPro"/>
</dbReference>
<dbReference type="InterPro" id="IPR003610">
    <property type="entry name" value="CBM5/12"/>
</dbReference>
<gene>
    <name evidence="9" type="ORF">Psi01_67190</name>
</gene>
<keyword evidence="3" id="KW-1015">Disulfide bond</keyword>
<sequence length="1874" mass="198591">MGFPLPNHSTAPPPRRRSSRRTTLTVATVSSLAASLLVAGSSLPAQADPEPASAPVPAVTEFPRPEDPDAPLRAAIEEARKQNKPVAVEQAYTETSRTWAYPDGHLAMESYAGPAQLKQADGSWAWIDTTLVEQDGVLRPKVAKADVEFSTGGEGKPFASMEREKKDQRFAMEWPTPLPKPVLNGNVATYPDAAGPAADLVVTALPTGFRHDVVLREKPSGPMELRIPVQTENLTLSKTKDGGLKLADKGGKTIAQAPTPVMTDSSDRGPAVQQDGKPAPVQQRVGKITTRVVKDDGKNLLVLTPDAAWLADPATKYPVVVDPTTTLTLETDVQVYSRPCGGDSSSSGSSDLLRVGGLNDPCKAVNNARAYLKFDTAPLVGRSIGSARLDMLAQADPSYSGSTFNGGIKVSRITSSWNSFTWSTKPSVVAAGSQVQQYPGAGGGTLPTYPRPFTWDITAIANAWAAGAPSYGLELRAVNDSAMTYPYAGYVEFHSMERAGAEARPPKLTVSYMLPPEIPTVTAESIDSISGNDAIARSTSVKVGFKSSVAETANLDYTVTINDSTMIPPPVLPTGELAHWKFDEEAGATTAADATGHGHTLALQNGAFTGLGQIGRALYLNSTVGSTSPPTPTPTPTPTRTATPTPTPTRSSTPTPTPTPTSTACAYPAWSEDGEYEPGDRVSHEGHAWEALDTDFPWRGMPGDEDWPSWRDLGSCTGGTPTTPTPTPTPTSTQACPYPAWSEDAMYEPGDRVSHEGHAWEALDIDLPWPGVPGDEDWPAWKDLGPCPGSALSAPSKADATTKSAQTAVSTGNAYAATNGPLLRTNASFTVATWIRLQEGGSIQPVFSQRNDQGNGLLLYYLGDSGGNFQDWRLDMTSEDGYNSTWVVSSKPAKVGFWTHVVAQYDAGAGKLRLYVDGTLAGEKDHRITWDARGAFRIGHALSKNGSFGYMQGAVDDMRVYDRVLTADEVKALNGIVTATSYNNIPSGQVTNETFKLDNPASFKFVVKACRTGVTPPSCNESPAYRITSDAPVLPTDTETGMADPTQPILSGMVNRPSGGPVTAKYYLYDNSGAPVGSSPLGQRTVNGGERASFQIAENVVQAGRTYTWQMETCVSGADGSGEICTPKSAAVNFTTPGTPSEPPAEEVRSLTLGKDSFVIKTAKTDPTACDGNPCTVTDSATMQIGGAGADKTVTVIGLKLDGLPNGASVSEAIIKLGTPTCPAGTCPTDAVITAAPLKSAVTGDTKGSDLAGDVDTNGAAHLFPITTPQANIAGSEYQWLMLTSNKDEVIAFGNATAADQPSATLTYLPAGPPGKVLNLTASPGDSGTVASWGLPETNGGVALLDGYDVEVSDDNGVVTTLQVTEPMAAISELTNEITYTVKVRAKTHFGVSDWESTTVTPKAVPPPPPPSQPCSPRGGYNGGARTMSVQAASSTHEYADRIKSYYQAQDAVLEGRAATVWQAPGVTPEAPITAKASLLNNELVQQKKKLDTAGITRINSTVTVENVIPQIASDGTVQVTAVVKRSWEERPTPLTEAQTLTAKNVVTAQGQVEPSDPTIEAHVFDSCGGMTIVVIPIESNEDSTDHHDGIAGCGTNASARASALAAPLEDPCAGPAAGPCHAKWGGDKDRNADGYGDDPSSLRCDLVVSLGKKGWYFKTSIYSTWHPSRPAGNMEKDDRWVIDELRNHVQLYPSSKTAWGWGTSFAKALTKSAKIGATSKACFGWDKLNFEPNFGLDVTPKSGGFPTLALGLTLSAEAVEDCGDYNPTEVKGNKIYDAYPGIASRCNSSILSSCDITTYRHALTSSLTFDFKYSERNSLGQVYEKRYTTPTIRSTVWVAVERDWIIDHTLGGKWEHIKPIERYRNCTLHNQPL</sequence>
<dbReference type="SMART" id="SM00560">
    <property type="entry name" value="LamGL"/>
    <property type="match status" value="1"/>
</dbReference>
<feature type="region of interest" description="Disordered" evidence="6">
    <location>
        <begin position="255"/>
        <end position="282"/>
    </location>
</feature>
<evidence type="ECO:0000256" key="2">
    <source>
        <dbReference type="ARBA" id="ARBA00022801"/>
    </source>
</evidence>
<dbReference type="NCBIfam" id="NF033679">
    <property type="entry name" value="DNRLRE_dom"/>
    <property type="match status" value="1"/>
</dbReference>
<feature type="region of interest" description="Disordered" evidence="6">
    <location>
        <begin position="1"/>
        <end position="25"/>
    </location>
</feature>
<dbReference type="SUPFAM" id="SSF49265">
    <property type="entry name" value="Fibronectin type III"/>
    <property type="match status" value="1"/>
</dbReference>
<dbReference type="Proteomes" id="UP000619788">
    <property type="component" value="Unassembled WGS sequence"/>
</dbReference>
<reference evidence="9 10" key="1">
    <citation type="submission" date="2021-01" db="EMBL/GenBank/DDBJ databases">
        <title>Whole genome shotgun sequence of Planobispora siamensis NBRC 107568.</title>
        <authorList>
            <person name="Komaki H."/>
            <person name="Tamura T."/>
        </authorList>
    </citation>
    <scope>NUCLEOTIDE SEQUENCE [LARGE SCALE GENOMIC DNA]</scope>
    <source>
        <strain evidence="9 10">NBRC 107568</strain>
    </source>
</reference>
<dbReference type="Pfam" id="PF13385">
    <property type="entry name" value="Laminin_G_3"/>
    <property type="match status" value="1"/>
</dbReference>
<evidence type="ECO:0000313" key="10">
    <source>
        <dbReference type="Proteomes" id="UP000619788"/>
    </source>
</evidence>
<feature type="compositionally biased region" description="Low complexity" evidence="6">
    <location>
        <begin position="638"/>
        <end position="664"/>
    </location>
</feature>
<dbReference type="InterPro" id="IPR013783">
    <property type="entry name" value="Ig-like_fold"/>
</dbReference>
<dbReference type="PROSITE" id="PS51318">
    <property type="entry name" value="TAT"/>
    <property type="match status" value="1"/>
</dbReference>
<dbReference type="SUPFAM" id="SSF51055">
    <property type="entry name" value="Carbohydrate binding domain"/>
    <property type="match status" value="2"/>
</dbReference>
<dbReference type="Gene3D" id="2.10.10.20">
    <property type="entry name" value="Carbohydrate-binding module superfamily 5/12"/>
    <property type="match status" value="2"/>
</dbReference>
<evidence type="ECO:0000259" key="8">
    <source>
        <dbReference type="PROSITE" id="PS50853"/>
    </source>
</evidence>
<evidence type="ECO:0000256" key="4">
    <source>
        <dbReference type="ARBA" id="ARBA00023295"/>
    </source>
</evidence>
<protein>
    <recommendedName>
        <fullName evidence="8">Fibronectin type-III domain-containing protein</fullName>
    </recommendedName>
</protein>
<evidence type="ECO:0000256" key="7">
    <source>
        <dbReference type="SAM" id="SignalP"/>
    </source>
</evidence>